<sequence>MRVTESMVTLPTCFSFLQQCHTSHTSAIVSSNGYFPWYLKDPVMLSVHDPSTIRYIATRCPHLIQLSFQPDIEAVREESYRIDATASALCEVVRKCPDLKEVRIEEKEDIIVRVESDSFLKDGYLPISLTLQHMKNWEKEAVVAKWSRDQLLPMKEYGNPYVGCYGRGV</sequence>
<gene>
    <name evidence="1" type="ORF">K469DRAFT_691397</name>
</gene>
<reference evidence="1" key="1">
    <citation type="journal article" date="2020" name="Stud. Mycol.">
        <title>101 Dothideomycetes genomes: a test case for predicting lifestyles and emergence of pathogens.</title>
        <authorList>
            <person name="Haridas S."/>
            <person name="Albert R."/>
            <person name="Binder M."/>
            <person name="Bloem J."/>
            <person name="Labutti K."/>
            <person name="Salamov A."/>
            <person name="Andreopoulos B."/>
            <person name="Baker S."/>
            <person name="Barry K."/>
            <person name="Bills G."/>
            <person name="Bluhm B."/>
            <person name="Cannon C."/>
            <person name="Castanera R."/>
            <person name="Culley D."/>
            <person name="Daum C."/>
            <person name="Ezra D."/>
            <person name="Gonzalez J."/>
            <person name="Henrissat B."/>
            <person name="Kuo A."/>
            <person name="Liang C."/>
            <person name="Lipzen A."/>
            <person name="Lutzoni F."/>
            <person name="Magnuson J."/>
            <person name="Mondo S."/>
            <person name="Nolan M."/>
            <person name="Ohm R."/>
            <person name="Pangilinan J."/>
            <person name="Park H.-J."/>
            <person name="Ramirez L."/>
            <person name="Alfaro M."/>
            <person name="Sun H."/>
            <person name="Tritt A."/>
            <person name="Yoshinaga Y."/>
            <person name="Zwiers L.-H."/>
            <person name="Turgeon B."/>
            <person name="Goodwin S."/>
            <person name="Spatafora J."/>
            <person name="Crous P."/>
            <person name="Grigoriev I."/>
        </authorList>
    </citation>
    <scope>NUCLEOTIDE SEQUENCE</scope>
    <source>
        <strain evidence="1">CBS 207.26</strain>
    </source>
</reference>
<evidence type="ECO:0000313" key="2">
    <source>
        <dbReference type="Proteomes" id="UP000800200"/>
    </source>
</evidence>
<accession>A0A6A6DSW1</accession>
<proteinExistence type="predicted"/>
<dbReference type="AlphaFoldDB" id="A0A6A6DSW1"/>
<dbReference type="Proteomes" id="UP000800200">
    <property type="component" value="Unassembled WGS sequence"/>
</dbReference>
<dbReference type="EMBL" id="ML994649">
    <property type="protein sequence ID" value="KAF2182163.1"/>
    <property type="molecule type" value="Genomic_DNA"/>
</dbReference>
<organism evidence="1 2">
    <name type="scientific">Zopfia rhizophila CBS 207.26</name>
    <dbReference type="NCBI Taxonomy" id="1314779"/>
    <lineage>
        <taxon>Eukaryota</taxon>
        <taxon>Fungi</taxon>
        <taxon>Dikarya</taxon>
        <taxon>Ascomycota</taxon>
        <taxon>Pezizomycotina</taxon>
        <taxon>Dothideomycetes</taxon>
        <taxon>Dothideomycetes incertae sedis</taxon>
        <taxon>Zopfiaceae</taxon>
        <taxon>Zopfia</taxon>
    </lineage>
</organism>
<keyword evidence="2" id="KW-1185">Reference proteome</keyword>
<evidence type="ECO:0000313" key="1">
    <source>
        <dbReference type="EMBL" id="KAF2182163.1"/>
    </source>
</evidence>
<protein>
    <submittedName>
        <fullName evidence="1">Uncharacterized protein</fullName>
    </submittedName>
</protein>
<name>A0A6A6DSW1_9PEZI</name>